<dbReference type="InterPro" id="IPR006427">
    <property type="entry name" value="Portal_HK97"/>
</dbReference>
<keyword evidence="3" id="KW-1185">Reference proteome</keyword>
<organism evidence="2 3">
    <name type="scientific">Micromonospora saelicesensis</name>
    <dbReference type="NCBI Taxonomy" id="285676"/>
    <lineage>
        <taxon>Bacteria</taxon>
        <taxon>Bacillati</taxon>
        <taxon>Actinomycetota</taxon>
        <taxon>Actinomycetes</taxon>
        <taxon>Micromonosporales</taxon>
        <taxon>Micromonosporaceae</taxon>
        <taxon>Micromonospora</taxon>
    </lineage>
</organism>
<accession>A0ABX9CAD1</accession>
<sequence length="425" mass="46802">MAFVVSSGRLHALEPGSSSMSTWPGYTSMLSANHTLTYGTIYRTQPAVRTVVDFLARNIAQLGLHTYERLSDNDRRRLSDHPLVALLAEPNPQTTMFRLVRALVSDKAIYDDAYWVKLRAESGEPIGLRRVSPTRVEPLGADWMDAVKYRLHGSAGHLDVDAENIVHFRGYNPEDGRHGLSPIEALRQVLAEEHAAALWREQMWSNGARVSGYLRRPLEAPEWSPPARERFRAGWQAQYTGGGTQAGGTPILEDGMEFVSAGINPKEAQYVESRKLTREEAAAAYHIAPPLVGILDHATFSNIREQHKALYQDTLGPWCAEIEQDIGLQLIPDLASGKSVYVEFNIYEKLQGSFEEQAAQLQTAVGAPYMTRNEARGRTNLPRVEGGDDLIVPLNVAIGESEPEQPALPAGPSGSTTPGEEPDAD</sequence>
<dbReference type="EMBL" id="PXXW01000055">
    <property type="protein sequence ID" value="RAN92652.1"/>
    <property type="molecule type" value="Genomic_DNA"/>
</dbReference>
<evidence type="ECO:0000313" key="2">
    <source>
        <dbReference type="EMBL" id="RAN92652.1"/>
    </source>
</evidence>
<dbReference type="InterPro" id="IPR006944">
    <property type="entry name" value="Phage/GTA_portal"/>
</dbReference>
<reference evidence="2 3" key="1">
    <citation type="submission" date="2018-03" db="EMBL/GenBank/DDBJ databases">
        <title>Genomic framework for the identification of Micromonospora saelicesensis and Micromonospora noduli.</title>
        <authorList>
            <person name="Riesco R."/>
            <person name="Trujillo M.E."/>
        </authorList>
    </citation>
    <scope>NUCLEOTIDE SEQUENCE [LARGE SCALE GENOMIC DNA]</scope>
    <source>
        <strain evidence="2 3">GAR05</strain>
    </source>
</reference>
<dbReference type="NCBIfam" id="TIGR01537">
    <property type="entry name" value="portal_HK97"/>
    <property type="match status" value="1"/>
</dbReference>
<name>A0ABX9CAD1_9ACTN</name>
<dbReference type="Pfam" id="PF04860">
    <property type="entry name" value="Phage_portal"/>
    <property type="match status" value="1"/>
</dbReference>
<dbReference type="Proteomes" id="UP000249334">
    <property type="component" value="Unassembled WGS sequence"/>
</dbReference>
<comment type="caution">
    <text evidence="2">The sequence shown here is derived from an EMBL/GenBank/DDBJ whole genome shotgun (WGS) entry which is preliminary data.</text>
</comment>
<evidence type="ECO:0000256" key="1">
    <source>
        <dbReference type="SAM" id="MobiDB-lite"/>
    </source>
</evidence>
<feature type="region of interest" description="Disordered" evidence="1">
    <location>
        <begin position="397"/>
        <end position="425"/>
    </location>
</feature>
<gene>
    <name evidence="2" type="ORF">GAR05_06144</name>
</gene>
<evidence type="ECO:0000313" key="3">
    <source>
        <dbReference type="Proteomes" id="UP000249334"/>
    </source>
</evidence>
<protein>
    <recommendedName>
        <fullName evidence="4">Phage portal protein, HK97 family</fullName>
    </recommendedName>
</protein>
<proteinExistence type="predicted"/>
<evidence type="ECO:0008006" key="4">
    <source>
        <dbReference type="Google" id="ProtNLM"/>
    </source>
</evidence>
<dbReference type="RefSeq" id="WP_220090097.1">
    <property type="nucleotide sequence ID" value="NZ_PXXW01000055.1"/>
</dbReference>